<dbReference type="AlphaFoldDB" id="A0A5C5ZX89"/>
<comment type="caution">
    <text evidence="1">The sequence shown here is derived from an EMBL/GenBank/DDBJ whole genome shotgun (WGS) entry which is preliminary data.</text>
</comment>
<gene>
    <name evidence="1" type="ORF">Pla52n_65780</name>
</gene>
<accession>A0A5C5ZX89</accession>
<dbReference type="EMBL" id="SJPN01000015">
    <property type="protein sequence ID" value="TWT91587.1"/>
    <property type="molecule type" value="Genomic_DNA"/>
</dbReference>
<keyword evidence="2" id="KW-1185">Reference proteome</keyword>
<protein>
    <submittedName>
        <fullName evidence="1">Uncharacterized protein</fullName>
    </submittedName>
</protein>
<evidence type="ECO:0000313" key="2">
    <source>
        <dbReference type="Proteomes" id="UP000320176"/>
    </source>
</evidence>
<name>A0A5C5ZX89_9BACT</name>
<sequence length="71" mass="8437">MPLPYFWCFLQHFPENQGCRIATESWSVGDWSFPSERARFNDFIRILAASKLMAHPHKSGLSFVTLFRRFR</sequence>
<evidence type="ECO:0000313" key="1">
    <source>
        <dbReference type="EMBL" id="TWT91587.1"/>
    </source>
</evidence>
<dbReference type="Proteomes" id="UP000320176">
    <property type="component" value="Unassembled WGS sequence"/>
</dbReference>
<reference evidence="1 2" key="1">
    <citation type="submission" date="2019-02" db="EMBL/GenBank/DDBJ databases">
        <title>Deep-cultivation of Planctomycetes and their phenomic and genomic characterization uncovers novel biology.</title>
        <authorList>
            <person name="Wiegand S."/>
            <person name="Jogler M."/>
            <person name="Boedeker C."/>
            <person name="Pinto D."/>
            <person name="Vollmers J."/>
            <person name="Rivas-Marin E."/>
            <person name="Kohn T."/>
            <person name="Peeters S.H."/>
            <person name="Heuer A."/>
            <person name="Rast P."/>
            <person name="Oberbeckmann S."/>
            <person name="Bunk B."/>
            <person name="Jeske O."/>
            <person name="Meyerdierks A."/>
            <person name="Storesund J.E."/>
            <person name="Kallscheuer N."/>
            <person name="Luecker S."/>
            <person name="Lage O.M."/>
            <person name="Pohl T."/>
            <person name="Merkel B.J."/>
            <person name="Hornburger P."/>
            <person name="Mueller R.-W."/>
            <person name="Bruemmer F."/>
            <person name="Labrenz M."/>
            <person name="Spormann A.M."/>
            <person name="Op Den Camp H."/>
            <person name="Overmann J."/>
            <person name="Amann R."/>
            <person name="Jetten M.S.M."/>
            <person name="Mascher T."/>
            <person name="Medema M.H."/>
            <person name="Devos D.P."/>
            <person name="Kaster A.-K."/>
            <person name="Ovreas L."/>
            <person name="Rohde M."/>
            <person name="Galperin M.Y."/>
            <person name="Jogler C."/>
        </authorList>
    </citation>
    <scope>NUCLEOTIDE SEQUENCE [LARGE SCALE GENOMIC DNA]</scope>
    <source>
        <strain evidence="1 2">Pla52n</strain>
    </source>
</reference>
<proteinExistence type="predicted"/>
<organism evidence="1 2">
    <name type="scientific">Stieleria varia</name>
    <dbReference type="NCBI Taxonomy" id="2528005"/>
    <lineage>
        <taxon>Bacteria</taxon>
        <taxon>Pseudomonadati</taxon>
        <taxon>Planctomycetota</taxon>
        <taxon>Planctomycetia</taxon>
        <taxon>Pirellulales</taxon>
        <taxon>Pirellulaceae</taxon>
        <taxon>Stieleria</taxon>
    </lineage>
</organism>